<comment type="similarity">
    <text evidence="2">Belongs to the MiT/TFE family.</text>
</comment>
<evidence type="ECO:0000313" key="10">
    <source>
        <dbReference type="EMBL" id="CAF0915763.1"/>
    </source>
</evidence>
<dbReference type="OrthoDB" id="6242697at2759"/>
<evidence type="ECO:0000256" key="6">
    <source>
        <dbReference type="ARBA" id="ARBA00023242"/>
    </source>
</evidence>
<keyword evidence="6" id="KW-0539">Nucleus</keyword>
<evidence type="ECO:0000256" key="5">
    <source>
        <dbReference type="ARBA" id="ARBA00023163"/>
    </source>
</evidence>
<keyword evidence="12" id="KW-1185">Reference proteome</keyword>
<gene>
    <name evidence="10" type="ORF">GPM918_LOCUS9384</name>
    <name evidence="11" type="ORF">SRO942_LOCUS9385</name>
</gene>
<dbReference type="EMBL" id="CAJNOQ010001741">
    <property type="protein sequence ID" value="CAF0915763.1"/>
    <property type="molecule type" value="Genomic_DNA"/>
</dbReference>
<feature type="compositionally biased region" description="Low complexity" evidence="8">
    <location>
        <begin position="53"/>
        <end position="80"/>
    </location>
</feature>
<dbReference type="InterPro" id="IPR031867">
    <property type="entry name" value="MiT/TFE_N"/>
</dbReference>
<comment type="caution">
    <text evidence="10">The sequence shown here is derived from an EMBL/GenBank/DDBJ whole genome shotgun (WGS) entry which is preliminary data.</text>
</comment>
<reference evidence="10" key="1">
    <citation type="submission" date="2021-02" db="EMBL/GenBank/DDBJ databases">
        <authorList>
            <person name="Nowell W R."/>
        </authorList>
    </citation>
    <scope>NUCLEOTIDE SEQUENCE</scope>
</reference>
<keyword evidence="3" id="KW-0805">Transcription regulation</keyword>
<dbReference type="GO" id="GO:0000981">
    <property type="term" value="F:DNA-binding transcription factor activity, RNA polymerase II-specific"/>
    <property type="evidence" value="ECO:0007669"/>
    <property type="project" value="TreeGrafter"/>
</dbReference>
<organism evidence="10 12">
    <name type="scientific">Didymodactylos carnosus</name>
    <dbReference type="NCBI Taxonomy" id="1234261"/>
    <lineage>
        <taxon>Eukaryota</taxon>
        <taxon>Metazoa</taxon>
        <taxon>Spiralia</taxon>
        <taxon>Gnathifera</taxon>
        <taxon>Rotifera</taxon>
        <taxon>Eurotatoria</taxon>
        <taxon>Bdelloidea</taxon>
        <taxon>Philodinida</taxon>
        <taxon>Philodinidae</taxon>
        <taxon>Didymodactylos</taxon>
    </lineage>
</organism>
<dbReference type="CDD" id="cd11397">
    <property type="entry name" value="bHLHzip_MITF_like"/>
    <property type="match status" value="1"/>
</dbReference>
<dbReference type="Proteomes" id="UP000663829">
    <property type="component" value="Unassembled WGS sequence"/>
</dbReference>
<feature type="compositionally biased region" description="Polar residues" evidence="8">
    <location>
        <begin position="203"/>
        <end position="215"/>
    </location>
</feature>
<dbReference type="GO" id="GO:0005634">
    <property type="term" value="C:nucleus"/>
    <property type="evidence" value="ECO:0007669"/>
    <property type="project" value="UniProtKB-SubCell"/>
</dbReference>
<feature type="region of interest" description="Disordered" evidence="8">
    <location>
        <begin position="43"/>
        <end position="111"/>
    </location>
</feature>
<evidence type="ECO:0000256" key="8">
    <source>
        <dbReference type="SAM" id="MobiDB-lite"/>
    </source>
</evidence>
<keyword evidence="7" id="KW-0175">Coiled coil</keyword>
<dbReference type="Pfam" id="PF00010">
    <property type="entry name" value="HLH"/>
    <property type="match status" value="1"/>
</dbReference>
<dbReference type="SMART" id="SM00353">
    <property type="entry name" value="HLH"/>
    <property type="match status" value="1"/>
</dbReference>
<feature type="compositionally biased region" description="Polar residues" evidence="8">
    <location>
        <begin position="166"/>
        <end position="189"/>
    </location>
</feature>
<feature type="coiled-coil region" evidence="7">
    <location>
        <begin position="340"/>
        <end position="367"/>
    </location>
</feature>
<sequence>MDDGVVNSSTAVFVHIFLCSRNKRSTLRQDDQQRVQQVRTQLVKQFDDEKRTSPNSTGTSSSPLSSSYLSRLSSSTDNSPVRPPVLLRNQNTIPSSTVLPSSASSNGIQQSPTKQLDSVTLLLKQAIVPSQIFQVQTRLENPTKYHLEQMCRKQLTDDDNDDESLSLEQPPQQHQLSSTNQILQDVSSPESERNSEMDDQLNDDTTCGSLESATPSIDITSRLSTTVVDDHASTYLSSPASKEGMQRHSSSCPTNMLRAKAQIGLPLTDEEIRLVIRDRQKKDNHNMIERRRRFNINDRIKELGALLPKGTEQDIKQNKGTILRASVDYIKILRREYENARLIEERCQMLTEQNKSLQDRVKDLEQTCVIHDVALNSPNAKLINSSSNIKQEPSLLLSSANILSSSYNQLLAPPSTPVLVDYQRHLNNLSFGGNGDDINEDPLPTDPLLSSTSSFNYGENDMDIGMGMGI</sequence>
<evidence type="ECO:0000256" key="2">
    <source>
        <dbReference type="ARBA" id="ARBA00008289"/>
    </source>
</evidence>
<name>A0A814AMN0_9BILA</name>
<feature type="region of interest" description="Disordered" evidence="8">
    <location>
        <begin position="155"/>
        <end position="215"/>
    </location>
</feature>
<dbReference type="InterPro" id="IPR036638">
    <property type="entry name" value="HLH_DNA-bd_sf"/>
</dbReference>
<dbReference type="Pfam" id="PF15951">
    <property type="entry name" value="MITF_TFEB_C_3_N"/>
    <property type="match status" value="1"/>
</dbReference>
<evidence type="ECO:0000256" key="7">
    <source>
        <dbReference type="SAM" id="Coils"/>
    </source>
</evidence>
<evidence type="ECO:0000256" key="4">
    <source>
        <dbReference type="ARBA" id="ARBA00023125"/>
    </source>
</evidence>
<proteinExistence type="inferred from homology"/>
<evidence type="ECO:0000256" key="1">
    <source>
        <dbReference type="ARBA" id="ARBA00004123"/>
    </source>
</evidence>
<evidence type="ECO:0000313" key="11">
    <source>
        <dbReference type="EMBL" id="CAF3695996.1"/>
    </source>
</evidence>
<dbReference type="EMBL" id="CAJOBC010001741">
    <property type="protein sequence ID" value="CAF3695996.1"/>
    <property type="molecule type" value="Genomic_DNA"/>
</dbReference>
<dbReference type="PANTHER" id="PTHR45776:SF2">
    <property type="entry name" value="MIP04163P"/>
    <property type="match status" value="1"/>
</dbReference>
<dbReference type="PROSITE" id="PS50888">
    <property type="entry name" value="BHLH"/>
    <property type="match status" value="1"/>
</dbReference>
<feature type="compositionally biased region" description="Low complexity" evidence="8">
    <location>
        <begin position="95"/>
        <end position="105"/>
    </location>
</feature>
<dbReference type="Gene3D" id="4.10.280.10">
    <property type="entry name" value="Helix-loop-helix DNA-binding domain"/>
    <property type="match status" value="1"/>
</dbReference>
<dbReference type="GO" id="GO:0046983">
    <property type="term" value="F:protein dimerization activity"/>
    <property type="evidence" value="ECO:0007669"/>
    <property type="project" value="InterPro"/>
</dbReference>
<dbReference type="PANTHER" id="PTHR45776">
    <property type="entry name" value="MIP04163P"/>
    <property type="match status" value="1"/>
</dbReference>
<comment type="subcellular location">
    <subcellularLocation>
        <location evidence="1">Nucleus</location>
    </subcellularLocation>
</comment>
<dbReference type="SUPFAM" id="SSF47459">
    <property type="entry name" value="HLH, helix-loop-helix DNA-binding domain"/>
    <property type="match status" value="1"/>
</dbReference>
<protein>
    <recommendedName>
        <fullName evidence="9">BHLH domain-containing protein</fullName>
    </recommendedName>
</protein>
<evidence type="ECO:0000256" key="3">
    <source>
        <dbReference type="ARBA" id="ARBA00023015"/>
    </source>
</evidence>
<dbReference type="GO" id="GO:0000978">
    <property type="term" value="F:RNA polymerase II cis-regulatory region sequence-specific DNA binding"/>
    <property type="evidence" value="ECO:0007669"/>
    <property type="project" value="TreeGrafter"/>
</dbReference>
<keyword evidence="4" id="KW-0238">DNA-binding</keyword>
<dbReference type="Gene3D" id="1.20.5.170">
    <property type="match status" value="1"/>
</dbReference>
<accession>A0A814AMN0</accession>
<evidence type="ECO:0000259" key="9">
    <source>
        <dbReference type="PROSITE" id="PS50888"/>
    </source>
</evidence>
<evidence type="ECO:0000313" key="12">
    <source>
        <dbReference type="Proteomes" id="UP000663829"/>
    </source>
</evidence>
<dbReference type="InterPro" id="IPR011598">
    <property type="entry name" value="bHLH_dom"/>
</dbReference>
<dbReference type="AlphaFoldDB" id="A0A814AMN0"/>
<dbReference type="Proteomes" id="UP000681722">
    <property type="component" value="Unassembled WGS sequence"/>
</dbReference>
<feature type="domain" description="BHLH" evidence="9">
    <location>
        <begin position="280"/>
        <end position="333"/>
    </location>
</feature>
<keyword evidence="5" id="KW-0804">Transcription</keyword>